<sequence length="204" mass="22566">MRDSTHPAKLRLSIFHQHGPRLAPYDHSTRNPTPGWLLGLARVPLLSPFPTLFFLCYFSSSASPCIGCHLSRLFFPSLETPQTPGFALATGRVRAVESFDHLPPTTTSSLPEQREIPRHVCYMSLQKRTCTRTHRSHESAVLSSHMVSPTVCTAPHGSVAGVDRNSTTVICSYLASLVRLHAWAAGSTGQVPKIRRTVLWEKGR</sequence>
<protein>
    <submittedName>
        <fullName evidence="1">Uncharacterized protein</fullName>
    </submittedName>
</protein>
<keyword evidence="2" id="KW-1185">Reference proteome</keyword>
<dbReference type="EMBL" id="PPTA01000001">
    <property type="protein sequence ID" value="TFB06718.1"/>
    <property type="molecule type" value="Genomic_DNA"/>
</dbReference>
<evidence type="ECO:0000313" key="1">
    <source>
        <dbReference type="EMBL" id="TFB06718.1"/>
    </source>
</evidence>
<dbReference type="GeneID" id="300572110"/>
<comment type="caution">
    <text evidence="1">The sequence shown here is derived from an EMBL/GenBank/DDBJ whole genome shotgun (WGS) entry which is preliminary data.</text>
</comment>
<gene>
    <name evidence="1" type="ORF">CCMA1212_000179</name>
</gene>
<evidence type="ECO:0000313" key="2">
    <source>
        <dbReference type="Proteomes" id="UP001642720"/>
    </source>
</evidence>
<organism evidence="1 2">
    <name type="scientific">Trichoderma ghanense</name>
    <dbReference type="NCBI Taxonomy" id="65468"/>
    <lineage>
        <taxon>Eukaryota</taxon>
        <taxon>Fungi</taxon>
        <taxon>Dikarya</taxon>
        <taxon>Ascomycota</taxon>
        <taxon>Pezizomycotina</taxon>
        <taxon>Sordariomycetes</taxon>
        <taxon>Hypocreomycetidae</taxon>
        <taxon>Hypocreales</taxon>
        <taxon>Hypocreaceae</taxon>
        <taxon>Trichoderma</taxon>
    </lineage>
</organism>
<accession>A0ABY2HIP5</accession>
<reference evidence="1 2" key="1">
    <citation type="submission" date="2018-01" db="EMBL/GenBank/DDBJ databases">
        <title>Genome characterization of the sugarcane-associated fungus Trichoderma ghanense CCMA-1212 and their application in lignocelulose bioconversion.</title>
        <authorList>
            <person name="Steindorff A.S."/>
            <person name="Mendes T.D."/>
            <person name="Vilela E.S.D."/>
            <person name="Rodrigues D.S."/>
            <person name="Formighieri E.F."/>
            <person name="Melo I.S."/>
            <person name="Favaro L.C.L."/>
        </authorList>
    </citation>
    <scope>NUCLEOTIDE SEQUENCE [LARGE SCALE GENOMIC DNA]</scope>
    <source>
        <strain evidence="1 2">CCMA-1212</strain>
    </source>
</reference>
<dbReference type="Proteomes" id="UP001642720">
    <property type="component" value="Unassembled WGS sequence"/>
</dbReference>
<dbReference type="RefSeq" id="XP_073562919.1">
    <property type="nucleotide sequence ID" value="XM_073697660.1"/>
</dbReference>
<name>A0ABY2HIP5_9HYPO</name>
<proteinExistence type="predicted"/>